<reference evidence="2" key="1">
    <citation type="submission" date="2002-06" db="EMBL/GenBank/DDBJ databases">
        <title>Oryza sativa nipponbare(GA3) genomic DNA, chromosome 9, PAC clone:P0046G12.</title>
        <authorList>
            <person name="Sasaki T."/>
            <person name="Matsumoto T."/>
            <person name="Katayose Y."/>
        </authorList>
    </citation>
    <scope>NUCLEOTIDE SEQUENCE</scope>
</reference>
<organism evidence="1 3">
    <name type="scientific">Oryza sativa subsp. japonica</name>
    <name type="common">Rice</name>
    <dbReference type="NCBI Taxonomy" id="39947"/>
    <lineage>
        <taxon>Eukaryota</taxon>
        <taxon>Viridiplantae</taxon>
        <taxon>Streptophyta</taxon>
        <taxon>Embryophyta</taxon>
        <taxon>Tracheophyta</taxon>
        <taxon>Spermatophyta</taxon>
        <taxon>Magnoliopsida</taxon>
        <taxon>Liliopsida</taxon>
        <taxon>Poales</taxon>
        <taxon>Poaceae</taxon>
        <taxon>BOP clade</taxon>
        <taxon>Oryzoideae</taxon>
        <taxon>Oryzeae</taxon>
        <taxon>Oryzinae</taxon>
        <taxon>Oryza</taxon>
        <taxon>Oryza sativa</taxon>
    </lineage>
</organism>
<reference evidence="1" key="2">
    <citation type="submission" date="2002-07" db="EMBL/GenBank/DDBJ databases">
        <title>Oryza sativa nipponbare(GA3) genomic DNA, chromosome 9, BAC clone:OJ1344_B01.</title>
        <authorList>
            <person name="Sasaki T."/>
            <person name="Matsumoto T."/>
            <person name="Hattori M."/>
            <person name="Sakaki Y."/>
            <person name="Katayose Y."/>
        </authorList>
    </citation>
    <scope>NUCLEOTIDE SEQUENCE</scope>
</reference>
<dbReference type="AlphaFoldDB" id="Q69P76"/>
<proteinExistence type="predicted"/>
<evidence type="ECO:0000313" key="2">
    <source>
        <dbReference type="EMBL" id="BAD38063.1"/>
    </source>
</evidence>
<reference evidence="3" key="4">
    <citation type="journal article" date="2008" name="Nucleic Acids Res.">
        <title>The rice annotation project database (RAP-DB): 2008 update.</title>
        <authorList>
            <consortium name="The rice annotation project (RAP)"/>
        </authorList>
    </citation>
    <scope>GENOME REANNOTATION</scope>
    <source>
        <strain evidence="3">cv. Nipponbare</strain>
    </source>
</reference>
<protein>
    <submittedName>
        <fullName evidence="1">Uncharacterized protein</fullName>
    </submittedName>
</protein>
<dbReference type="Proteomes" id="UP000000763">
    <property type="component" value="Chromosome 9"/>
</dbReference>
<dbReference type="EMBL" id="AP005419">
    <property type="protein sequence ID" value="BAD38063.1"/>
    <property type="molecule type" value="Genomic_DNA"/>
</dbReference>
<reference evidence="3" key="3">
    <citation type="journal article" date="2005" name="Nature">
        <title>The map-based sequence of the rice genome.</title>
        <authorList>
            <consortium name="International rice genome sequencing project (IRGSP)"/>
            <person name="Matsumoto T."/>
            <person name="Wu J."/>
            <person name="Kanamori H."/>
            <person name="Katayose Y."/>
            <person name="Fujisawa M."/>
            <person name="Namiki N."/>
            <person name="Mizuno H."/>
            <person name="Yamamoto K."/>
            <person name="Antonio B.A."/>
            <person name="Baba T."/>
            <person name="Sakata K."/>
            <person name="Nagamura Y."/>
            <person name="Aoki H."/>
            <person name="Arikawa K."/>
            <person name="Arita K."/>
            <person name="Bito T."/>
            <person name="Chiden Y."/>
            <person name="Fujitsuka N."/>
            <person name="Fukunaka R."/>
            <person name="Hamada M."/>
            <person name="Harada C."/>
            <person name="Hayashi A."/>
            <person name="Hijishita S."/>
            <person name="Honda M."/>
            <person name="Hosokawa S."/>
            <person name="Ichikawa Y."/>
            <person name="Idonuma A."/>
            <person name="Iijima M."/>
            <person name="Ikeda M."/>
            <person name="Ikeno M."/>
            <person name="Ito K."/>
            <person name="Ito S."/>
            <person name="Ito T."/>
            <person name="Ito Y."/>
            <person name="Ito Y."/>
            <person name="Iwabuchi A."/>
            <person name="Kamiya K."/>
            <person name="Karasawa W."/>
            <person name="Kurita K."/>
            <person name="Katagiri S."/>
            <person name="Kikuta A."/>
            <person name="Kobayashi H."/>
            <person name="Kobayashi N."/>
            <person name="Machita K."/>
            <person name="Maehara T."/>
            <person name="Masukawa M."/>
            <person name="Mizubayashi T."/>
            <person name="Mukai Y."/>
            <person name="Nagasaki H."/>
            <person name="Nagata Y."/>
            <person name="Naito S."/>
            <person name="Nakashima M."/>
            <person name="Nakama Y."/>
            <person name="Nakamichi Y."/>
            <person name="Nakamura M."/>
            <person name="Meguro A."/>
            <person name="Negishi M."/>
            <person name="Ohta I."/>
            <person name="Ohta T."/>
            <person name="Okamoto M."/>
            <person name="Ono N."/>
            <person name="Saji S."/>
            <person name="Sakaguchi M."/>
            <person name="Sakai K."/>
            <person name="Shibata M."/>
            <person name="Shimokawa T."/>
            <person name="Song J."/>
            <person name="Takazaki Y."/>
            <person name="Terasawa K."/>
            <person name="Tsugane M."/>
            <person name="Tsuji K."/>
            <person name="Ueda S."/>
            <person name="Waki K."/>
            <person name="Yamagata H."/>
            <person name="Yamamoto M."/>
            <person name="Yamamoto S."/>
            <person name="Yamane H."/>
            <person name="Yoshiki S."/>
            <person name="Yoshihara R."/>
            <person name="Yukawa K."/>
            <person name="Zhong H."/>
            <person name="Yano M."/>
            <person name="Yuan Q."/>
            <person name="Ouyang S."/>
            <person name="Liu J."/>
            <person name="Jones K.M."/>
            <person name="Gansberger K."/>
            <person name="Moffat K."/>
            <person name="Hill J."/>
            <person name="Bera J."/>
            <person name="Fadrosh D."/>
            <person name="Jin S."/>
            <person name="Johri S."/>
            <person name="Kim M."/>
            <person name="Overton L."/>
            <person name="Reardon M."/>
            <person name="Tsitrin T."/>
            <person name="Vuong H."/>
            <person name="Weaver B."/>
            <person name="Ciecko A."/>
            <person name="Tallon L."/>
            <person name="Jackson J."/>
            <person name="Pai G."/>
            <person name="Aken S.V."/>
            <person name="Utterback T."/>
            <person name="Reidmuller S."/>
            <person name="Feldblyum T."/>
            <person name="Hsiao J."/>
            <person name="Zismann V."/>
            <person name="Iobst S."/>
            <person name="de Vazeille A.R."/>
            <person name="Buell C.R."/>
            <person name="Ying K."/>
            <person name="Li Y."/>
            <person name="Lu T."/>
            <person name="Huang Y."/>
            <person name="Zhao Q."/>
            <person name="Feng Q."/>
            <person name="Zhang L."/>
            <person name="Zhu J."/>
            <person name="Weng Q."/>
            <person name="Mu J."/>
            <person name="Lu Y."/>
            <person name="Fan D."/>
            <person name="Liu Y."/>
            <person name="Guan J."/>
            <person name="Zhang Y."/>
            <person name="Yu S."/>
            <person name="Liu X."/>
            <person name="Zhang Y."/>
            <person name="Hong G."/>
            <person name="Han B."/>
            <person name="Choisne N."/>
            <person name="Demange N."/>
            <person name="Orjeda G."/>
            <person name="Samain S."/>
            <person name="Cattolico L."/>
            <person name="Pelletier E."/>
            <person name="Couloux A."/>
            <person name="Segurens B."/>
            <person name="Wincker P."/>
            <person name="D'Hont A."/>
            <person name="Scarpelli C."/>
            <person name="Weissenbach J."/>
            <person name="Salanoubat M."/>
            <person name="Quetier F."/>
            <person name="Yu Y."/>
            <person name="Kim H.R."/>
            <person name="Rambo T."/>
            <person name="Currie J."/>
            <person name="Collura K."/>
            <person name="Luo M."/>
            <person name="Yang T."/>
            <person name="Ammiraju J.S.S."/>
            <person name="Engler F."/>
            <person name="Soderlund C."/>
            <person name="Wing R.A."/>
            <person name="Palmer L.E."/>
            <person name="de la Bastide M."/>
            <person name="Spiegel L."/>
            <person name="Nascimento L."/>
            <person name="Zutavern T."/>
            <person name="O'Shaughnessy A."/>
            <person name="Dike S."/>
            <person name="Dedhia N."/>
            <person name="Preston R."/>
            <person name="Balija V."/>
            <person name="McCombie W.R."/>
            <person name="Chow T."/>
            <person name="Chen H."/>
            <person name="Chung M."/>
            <person name="Chen C."/>
            <person name="Shaw J."/>
            <person name="Wu H."/>
            <person name="Hsiao K."/>
            <person name="Chao Y."/>
            <person name="Chu M."/>
            <person name="Cheng C."/>
            <person name="Hour A."/>
            <person name="Lee P."/>
            <person name="Lin S."/>
            <person name="Lin Y."/>
            <person name="Liou J."/>
            <person name="Liu S."/>
            <person name="Hsing Y."/>
            <person name="Raghuvanshi S."/>
            <person name="Mohanty A."/>
            <person name="Bharti A.K."/>
            <person name="Gaur A."/>
            <person name="Gupta V."/>
            <person name="Kumar D."/>
            <person name="Ravi V."/>
            <person name="Vij S."/>
            <person name="Kapur A."/>
            <person name="Khurana P."/>
            <person name="Khurana P."/>
            <person name="Khurana J.P."/>
            <person name="Tyagi A.K."/>
            <person name="Gaikwad K."/>
            <person name="Singh A."/>
            <person name="Dalal V."/>
            <person name="Srivastava S."/>
            <person name="Dixit A."/>
            <person name="Pal A.K."/>
            <person name="Ghazi I.A."/>
            <person name="Yadav M."/>
            <person name="Pandit A."/>
            <person name="Bhargava A."/>
            <person name="Sureshbabu K."/>
            <person name="Batra K."/>
            <person name="Sharma T.R."/>
            <person name="Mohapatra T."/>
            <person name="Singh N.K."/>
            <person name="Messing J."/>
            <person name="Nelson A.B."/>
            <person name="Fuks G."/>
            <person name="Kavchok S."/>
            <person name="Keizer G."/>
            <person name="Linton E."/>
            <person name="Llaca V."/>
            <person name="Song R."/>
            <person name="Tanyolac B."/>
            <person name="Young S."/>
            <person name="Ho-Il K."/>
            <person name="Hahn J.H."/>
            <person name="Sangsakoo G."/>
            <person name="Vanavichit A."/>
            <person name="de Mattos Luiz.A.T."/>
            <person name="Zimmer P.D."/>
            <person name="Malone G."/>
            <person name="Dellagostin O."/>
            <person name="de Oliveira A.C."/>
            <person name="Bevan M."/>
            <person name="Bancroft I."/>
            <person name="Minx P."/>
            <person name="Cordum H."/>
            <person name="Wilson R."/>
            <person name="Cheng Z."/>
            <person name="Jin W."/>
            <person name="Jiang J."/>
            <person name="Leong S.A."/>
            <person name="Iwama H."/>
            <person name="Gojobori T."/>
            <person name="Itoh T."/>
            <person name="Niimura Y."/>
            <person name="Fujii Y."/>
            <person name="Habara T."/>
            <person name="Sakai H."/>
            <person name="Sato Y."/>
            <person name="Wilson G."/>
            <person name="Kumar K."/>
            <person name="McCouch S."/>
            <person name="Juretic N."/>
            <person name="Hoen D."/>
            <person name="Wright S."/>
            <person name="Bruskiewich R."/>
            <person name="Bureau T."/>
            <person name="Miyao A."/>
            <person name="Hirochika H."/>
            <person name="Nishikawa T."/>
            <person name="Kadowaki K."/>
            <person name="Sugiura M."/>
            <person name="Burr B."/>
            <person name="Sasaki T."/>
        </authorList>
    </citation>
    <scope>NUCLEOTIDE SEQUENCE [LARGE SCALE GENOMIC DNA]</scope>
    <source>
        <strain evidence="3">cv. Nipponbare</strain>
    </source>
</reference>
<sequence length="98" mass="11299">MGRPIEILGRCFNCLRDHRAAACRDSTRCFHCNCSGHKSRFFRRPSPKVARRLVCKNAVSTHDVYNSLLGFGVATRMKTEIYSLRFKMFDTVDFLAHV</sequence>
<dbReference type="EMBL" id="AP005570">
    <property type="protein sequence ID" value="BAD36158.1"/>
    <property type="molecule type" value="Genomic_DNA"/>
</dbReference>
<evidence type="ECO:0000313" key="1">
    <source>
        <dbReference type="EMBL" id="BAD36158.1"/>
    </source>
</evidence>
<accession>Q69P76</accession>
<evidence type="ECO:0000313" key="3">
    <source>
        <dbReference type="Proteomes" id="UP000000763"/>
    </source>
</evidence>
<gene>
    <name evidence="1" type="ORF">OJ1344_B01.35</name>
    <name evidence="2" type="ORF">P0046G12.1</name>
</gene>
<name>Q69P76_ORYSJ</name>